<evidence type="ECO:0000313" key="3">
    <source>
        <dbReference type="Proteomes" id="UP001174210"/>
    </source>
</evidence>
<proteinExistence type="predicted"/>
<gene>
    <name evidence="2" type="ORF">P5G59_07040</name>
</gene>
<dbReference type="Gene3D" id="3.20.20.140">
    <property type="entry name" value="Metal-dependent hydrolases"/>
    <property type="match status" value="1"/>
</dbReference>
<dbReference type="SUPFAM" id="SSF51338">
    <property type="entry name" value="Composite domain of metallo-dependent hydrolases"/>
    <property type="match status" value="1"/>
</dbReference>
<accession>A0ABT8IVN6</accession>
<dbReference type="PANTHER" id="PTHR22642:SF2">
    <property type="entry name" value="PROTEIN LONG AFTER FAR-RED 3"/>
    <property type="match status" value="1"/>
</dbReference>
<dbReference type="RefSeq" id="WP_301217323.1">
    <property type="nucleotide sequence ID" value="NZ_JAROCB010000002.1"/>
</dbReference>
<evidence type="ECO:0000259" key="1">
    <source>
        <dbReference type="Pfam" id="PF07969"/>
    </source>
</evidence>
<dbReference type="Gene3D" id="3.10.310.70">
    <property type="match status" value="1"/>
</dbReference>
<dbReference type="Pfam" id="PF07969">
    <property type="entry name" value="Amidohydro_3"/>
    <property type="match status" value="1"/>
</dbReference>
<dbReference type="Proteomes" id="UP001174210">
    <property type="component" value="Unassembled WGS sequence"/>
</dbReference>
<sequence length="540" mass="58622">MPTTVFTNGTILSSYRADADEHTAAAVEDGRIVAVGADALALRGTAEETVDLLGGILAPAFGDGHAHPLQGGLEKLGPQVRGCGSVDEIVACVKEWADAHPEQEWIYGASYDATLAAEGLFDARWLDAAVPDRPVVLRAWDYHTVWVNSEALRRAGIDATTPEPALGRIPRRPDGEPLGILQEPGAVDLLVPVEPGRTHDERVEALRLATAEYAGLGIAWVQDAWVEQPEVEAYLEASSRGLLSTRVNLALRADPLRWRDQVPEFVESRRRVEELGDPLLTAGTVKVFVDGVIENHTAAMLADYTDTPGDRGLPNWDARELAAAAVTFDKLGFQLHLHAIGDAATRTALDVFEEVERSNGARDRRPVIAHVQVVDPVDLPRFAALGVIANFEPLWAQLDPMMVALTIPRLGPERERLQYPIRTLLGSAAISFGSDWPVSSADWRPGVATAVTRQTDDRVPAGGWTPAERIPLTDALEAYSSGVARQAFARTERGELRPGSAPDLVWLDTDPRHVEPHDLRSVRVLGTWVAGVRRAATVRS</sequence>
<dbReference type="SUPFAM" id="SSF51556">
    <property type="entry name" value="Metallo-dependent hydrolases"/>
    <property type="match status" value="1"/>
</dbReference>
<evidence type="ECO:0000313" key="2">
    <source>
        <dbReference type="EMBL" id="MDN4596888.1"/>
    </source>
</evidence>
<reference evidence="2" key="1">
    <citation type="submission" date="2023-03" db="EMBL/GenBank/DDBJ databases">
        <title>MT1 and MT2 Draft Genomes of Novel Species.</title>
        <authorList>
            <person name="Venkateswaran K."/>
        </authorList>
    </citation>
    <scope>NUCLEOTIDE SEQUENCE</scope>
    <source>
        <strain evidence="2">F6_8S_P_1A</strain>
    </source>
</reference>
<feature type="domain" description="Amidohydrolase 3" evidence="1">
    <location>
        <begin position="48"/>
        <end position="532"/>
    </location>
</feature>
<name>A0ABT8IVN6_9MICO</name>
<dbReference type="Gene3D" id="2.30.40.10">
    <property type="entry name" value="Urease, subunit C, domain 1"/>
    <property type="match status" value="1"/>
</dbReference>
<protein>
    <submittedName>
        <fullName evidence="2">Amidohydrolase</fullName>
    </submittedName>
</protein>
<dbReference type="InterPro" id="IPR011059">
    <property type="entry name" value="Metal-dep_hydrolase_composite"/>
</dbReference>
<dbReference type="InterPro" id="IPR013108">
    <property type="entry name" value="Amidohydro_3"/>
</dbReference>
<dbReference type="InterPro" id="IPR033932">
    <property type="entry name" value="YtcJ-like"/>
</dbReference>
<dbReference type="InterPro" id="IPR032466">
    <property type="entry name" value="Metal_Hydrolase"/>
</dbReference>
<comment type="caution">
    <text evidence="2">The sequence shown here is derived from an EMBL/GenBank/DDBJ whole genome shotgun (WGS) entry which is preliminary data.</text>
</comment>
<keyword evidence="3" id="KW-1185">Reference proteome</keyword>
<dbReference type="EMBL" id="JAROCB010000002">
    <property type="protein sequence ID" value="MDN4596888.1"/>
    <property type="molecule type" value="Genomic_DNA"/>
</dbReference>
<dbReference type="PANTHER" id="PTHR22642">
    <property type="entry name" value="IMIDAZOLONEPROPIONASE"/>
    <property type="match status" value="1"/>
</dbReference>
<dbReference type="CDD" id="cd01300">
    <property type="entry name" value="YtcJ_like"/>
    <property type="match status" value="1"/>
</dbReference>
<organism evidence="2 3">
    <name type="scientific">Leifsonia virtsii</name>
    <dbReference type="NCBI Taxonomy" id="3035915"/>
    <lineage>
        <taxon>Bacteria</taxon>
        <taxon>Bacillati</taxon>
        <taxon>Actinomycetota</taxon>
        <taxon>Actinomycetes</taxon>
        <taxon>Micrococcales</taxon>
        <taxon>Microbacteriaceae</taxon>
        <taxon>Leifsonia</taxon>
    </lineage>
</organism>